<proteinExistence type="predicted"/>
<evidence type="ECO:0000259" key="1">
    <source>
        <dbReference type="Pfam" id="PF03109"/>
    </source>
</evidence>
<dbReference type="InterPro" id="IPR004147">
    <property type="entry name" value="ABC1_dom"/>
</dbReference>
<dbReference type="AlphaFoldDB" id="A0A5D2G633"/>
<protein>
    <recommendedName>
        <fullName evidence="1">ABC1 atypical kinase-like domain-containing protein</fullName>
    </recommendedName>
</protein>
<sequence>MAFVSEEEKTKDYLFKIVLVHQAGLRGDKIDVVVKVQHPGIRDLMMTDIRNLQAFALYIQKNDVKFDLFSVTKEMEKKVSVFTLMFLAKHIYPFFMYFSDLCKLRVVSLGFGFLFSSACR</sequence>
<accession>A0A5D2G633</accession>
<organism evidence="2 3">
    <name type="scientific">Gossypium darwinii</name>
    <name type="common">Darwin's cotton</name>
    <name type="synonym">Gossypium barbadense var. darwinii</name>
    <dbReference type="NCBI Taxonomy" id="34276"/>
    <lineage>
        <taxon>Eukaryota</taxon>
        <taxon>Viridiplantae</taxon>
        <taxon>Streptophyta</taxon>
        <taxon>Embryophyta</taxon>
        <taxon>Tracheophyta</taxon>
        <taxon>Spermatophyta</taxon>
        <taxon>Magnoliopsida</taxon>
        <taxon>eudicotyledons</taxon>
        <taxon>Gunneridae</taxon>
        <taxon>Pentapetalae</taxon>
        <taxon>rosids</taxon>
        <taxon>malvids</taxon>
        <taxon>Malvales</taxon>
        <taxon>Malvaceae</taxon>
        <taxon>Malvoideae</taxon>
        <taxon>Gossypium</taxon>
    </lineage>
</organism>
<dbReference type="Proteomes" id="UP000323506">
    <property type="component" value="Chromosome A06"/>
</dbReference>
<dbReference type="Pfam" id="PF03109">
    <property type="entry name" value="ABC1"/>
    <property type="match status" value="1"/>
</dbReference>
<keyword evidence="3" id="KW-1185">Reference proteome</keyword>
<dbReference type="EMBL" id="CM017693">
    <property type="protein sequence ID" value="TYH13048.1"/>
    <property type="molecule type" value="Genomic_DNA"/>
</dbReference>
<evidence type="ECO:0000313" key="3">
    <source>
        <dbReference type="Proteomes" id="UP000323506"/>
    </source>
</evidence>
<gene>
    <name evidence="2" type="ORF">ES288_A06G113500v1</name>
</gene>
<reference evidence="2 3" key="1">
    <citation type="submission" date="2019-06" db="EMBL/GenBank/DDBJ databases">
        <title>WGS assembly of Gossypium darwinii.</title>
        <authorList>
            <person name="Chen Z.J."/>
            <person name="Sreedasyam A."/>
            <person name="Ando A."/>
            <person name="Song Q."/>
            <person name="De L."/>
            <person name="Hulse-Kemp A."/>
            <person name="Ding M."/>
            <person name="Ye W."/>
            <person name="Kirkbride R."/>
            <person name="Jenkins J."/>
            <person name="Plott C."/>
            <person name="Lovell J."/>
            <person name="Lin Y.-M."/>
            <person name="Vaughn R."/>
            <person name="Liu B."/>
            <person name="Li W."/>
            <person name="Simpson S."/>
            <person name="Scheffler B."/>
            <person name="Saski C."/>
            <person name="Grover C."/>
            <person name="Hu G."/>
            <person name="Conover J."/>
            <person name="Carlson J."/>
            <person name="Shu S."/>
            <person name="Boston L."/>
            <person name="Williams M."/>
            <person name="Peterson D."/>
            <person name="Mcgee K."/>
            <person name="Jones D."/>
            <person name="Wendel J."/>
            <person name="Stelly D."/>
            <person name="Grimwood J."/>
            <person name="Schmutz J."/>
        </authorList>
    </citation>
    <scope>NUCLEOTIDE SEQUENCE [LARGE SCALE GENOMIC DNA]</scope>
    <source>
        <strain evidence="2">1808015.09</strain>
    </source>
</reference>
<evidence type="ECO:0000313" key="2">
    <source>
        <dbReference type="EMBL" id="TYH13048.1"/>
    </source>
</evidence>
<feature type="domain" description="ABC1 atypical kinase-like" evidence="1">
    <location>
        <begin position="20"/>
        <end position="79"/>
    </location>
</feature>
<name>A0A5D2G633_GOSDA</name>